<name>A0A9P7E8K5_9AGAM</name>
<organism evidence="1 2">
    <name type="scientific">Suillus subaureus</name>
    <dbReference type="NCBI Taxonomy" id="48587"/>
    <lineage>
        <taxon>Eukaryota</taxon>
        <taxon>Fungi</taxon>
        <taxon>Dikarya</taxon>
        <taxon>Basidiomycota</taxon>
        <taxon>Agaricomycotina</taxon>
        <taxon>Agaricomycetes</taxon>
        <taxon>Agaricomycetidae</taxon>
        <taxon>Boletales</taxon>
        <taxon>Suillineae</taxon>
        <taxon>Suillaceae</taxon>
        <taxon>Suillus</taxon>
    </lineage>
</organism>
<gene>
    <name evidence="1" type="ORF">BJ212DRAFT_1300654</name>
</gene>
<reference evidence="1" key="1">
    <citation type="journal article" date="2020" name="New Phytol.">
        <title>Comparative genomics reveals dynamic genome evolution in host specialist ectomycorrhizal fungi.</title>
        <authorList>
            <person name="Lofgren L.A."/>
            <person name="Nguyen N.H."/>
            <person name="Vilgalys R."/>
            <person name="Ruytinx J."/>
            <person name="Liao H.L."/>
            <person name="Branco S."/>
            <person name="Kuo A."/>
            <person name="LaButti K."/>
            <person name="Lipzen A."/>
            <person name="Andreopoulos W."/>
            <person name="Pangilinan J."/>
            <person name="Riley R."/>
            <person name="Hundley H."/>
            <person name="Na H."/>
            <person name="Barry K."/>
            <person name="Grigoriev I.V."/>
            <person name="Stajich J.E."/>
            <person name="Kennedy P.G."/>
        </authorList>
    </citation>
    <scope>NUCLEOTIDE SEQUENCE</scope>
    <source>
        <strain evidence="1">MN1</strain>
    </source>
</reference>
<dbReference type="EMBL" id="JABBWG010000021">
    <property type="protein sequence ID" value="KAG1814345.1"/>
    <property type="molecule type" value="Genomic_DNA"/>
</dbReference>
<evidence type="ECO:0000313" key="2">
    <source>
        <dbReference type="Proteomes" id="UP000807769"/>
    </source>
</evidence>
<protein>
    <submittedName>
        <fullName evidence="1">Uncharacterized protein</fullName>
    </submittedName>
</protein>
<sequence length="356" mass="41292">MYTLERLALIAQKATVQGWSNIFRGIKSSTPHPPLKDDKLARKIGNSRSHNYLRVFSCEDALQVGERVESTPWQTLMQVSVYTDRYHEDMSTLAELDPVKVICQVITFSANSLQLHRKRYLSEIPQVLFPHLFPEDRSTLGEFDPAEAVRVKSTLLQFLFSFTHVNIIDELAYNLNTVVFLKKQSQRERSGEYHCLHRVMLIFSRSFLRTIYLENQRHMHKSDLQDEETLTSGQIFMVHTGTNNPVVEWSSTLVCVSKRLHRTKHGEEWKNIRTHQTNFTLPKKVGRNTRARGSSLFTKSDGRRKRLTKHSQTIGTLAPVEIKTGQIIITQKTVGIYFDKYLNHLPALYRHILYLP</sequence>
<keyword evidence="2" id="KW-1185">Reference proteome</keyword>
<comment type="caution">
    <text evidence="1">The sequence shown here is derived from an EMBL/GenBank/DDBJ whole genome shotgun (WGS) entry which is preliminary data.</text>
</comment>
<proteinExistence type="predicted"/>
<evidence type="ECO:0000313" key="1">
    <source>
        <dbReference type="EMBL" id="KAG1814345.1"/>
    </source>
</evidence>
<dbReference type="Proteomes" id="UP000807769">
    <property type="component" value="Unassembled WGS sequence"/>
</dbReference>
<dbReference type="RefSeq" id="XP_041191806.1">
    <property type="nucleotide sequence ID" value="XM_041333017.1"/>
</dbReference>
<dbReference type="AlphaFoldDB" id="A0A9P7E8K5"/>
<dbReference type="GeneID" id="64627034"/>
<accession>A0A9P7E8K5</accession>